<keyword evidence="3" id="KW-1185">Reference proteome</keyword>
<evidence type="ECO:0000256" key="1">
    <source>
        <dbReference type="SAM" id="MobiDB-lite"/>
    </source>
</evidence>
<evidence type="ECO:0000313" key="3">
    <source>
        <dbReference type="Proteomes" id="UP001499947"/>
    </source>
</evidence>
<dbReference type="EMBL" id="BAAALR010000165">
    <property type="protein sequence ID" value="GAA1732968.1"/>
    <property type="molecule type" value="Genomic_DNA"/>
</dbReference>
<dbReference type="Proteomes" id="UP001499947">
    <property type="component" value="Unassembled WGS sequence"/>
</dbReference>
<name>A0ABN2JNG9_9ACTN</name>
<sequence length="164" mass="17511">MSRCHHNREHVQGDALDAEIDVMAVATQSVAALVTEMVRGGWDAVRGAFARFLHRDGQAADRQLALFDEAAQTLASGADTPDSEERRRLENRLVLQLAAYLDRFPDMADELRALLPDDTPASGAQGPPLSAQHNTHSQVVQALGNVDAGSGGINYGVSPRAADA</sequence>
<accession>A0ABN2JNG9</accession>
<feature type="region of interest" description="Disordered" evidence="1">
    <location>
        <begin position="116"/>
        <end position="135"/>
    </location>
</feature>
<evidence type="ECO:0008006" key="4">
    <source>
        <dbReference type="Google" id="ProtNLM"/>
    </source>
</evidence>
<reference evidence="2 3" key="1">
    <citation type="journal article" date="2019" name="Int. J. Syst. Evol. Microbiol.">
        <title>The Global Catalogue of Microorganisms (GCM) 10K type strain sequencing project: providing services to taxonomists for standard genome sequencing and annotation.</title>
        <authorList>
            <consortium name="The Broad Institute Genomics Platform"/>
            <consortium name="The Broad Institute Genome Sequencing Center for Infectious Disease"/>
            <person name="Wu L."/>
            <person name="Ma J."/>
        </authorList>
    </citation>
    <scope>NUCLEOTIDE SEQUENCE [LARGE SCALE GENOMIC DNA]</scope>
    <source>
        <strain evidence="2 3">JCM 13244</strain>
    </source>
</reference>
<evidence type="ECO:0000313" key="2">
    <source>
        <dbReference type="EMBL" id="GAA1732968.1"/>
    </source>
</evidence>
<proteinExistence type="predicted"/>
<protein>
    <recommendedName>
        <fullName evidence="4">PE domain-containing protein</fullName>
    </recommendedName>
</protein>
<organism evidence="2 3">
    <name type="scientific">Streptomyces yatensis</name>
    <dbReference type="NCBI Taxonomy" id="155177"/>
    <lineage>
        <taxon>Bacteria</taxon>
        <taxon>Bacillati</taxon>
        <taxon>Actinomycetota</taxon>
        <taxon>Actinomycetes</taxon>
        <taxon>Kitasatosporales</taxon>
        <taxon>Streptomycetaceae</taxon>
        <taxon>Streptomyces</taxon>
        <taxon>Streptomyces violaceusniger group</taxon>
    </lineage>
</organism>
<gene>
    <name evidence="2" type="ORF">GCM10009680_86880</name>
</gene>
<comment type="caution">
    <text evidence="2">The sequence shown here is derived from an EMBL/GenBank/DDBJ whole genome shotgun (WGS) entry which is preliminary data.</text>
</comment>